<evidence type="ECO:0000313" key="2">
    <source>
        <dbReference type="EMBL" id="GLY67808.1"/>
    </source>
</evidence>
<evidence type="ECO:0000256" key="1">
    <source>
        <dbReference type="SAM" id="MobiDB-lite"/>
    </source>
</evidence>
<protein>
    <submittedName>
        <fullName evidence="2">Uncharacterized protein</fullName>
    </submittedName>
</protein>
<feature type="compositionally biased region" description="Basic and acidic residues" evidence="1">
    <location>
        <begin position="106"/>
        <end position="119"/>
    </location>
</feature>
<keyword evidence="3" id="KW-1185">Reference proteome</keyword>
<sequence length="119" mass="12270">MISCPLDSRAETVAITSPRLTAVTVPESWLRMLKPMEGNGKRDPSPHQSGVTAASRTVKTLSKAGMRVDDPSRPVSAGGKPQDPLPCGGSAPTPPTGGKPPDPLDAEAKHGDGRVHATA</sequence>
<feature type="compositionally biased region" description="Pro residues" evidence="1">
    <location>
        <begin position="92"/>
        <end position="103"/>
    </location>
</feature>
<feature type="region of interest" description="Disordered" evidence="1">
    <location>
        <begin position="33"/>
        <end position="119"/>
    </location>
</feature>
<organism evidence="2 3">
    <name type="scientific">Amycolatopsis taiwanensis</name>
    <dbReference type="NCBI Taxonomy" id="342230"/>
    <lineage>
        <taxon>Bacteria</taxon>
        <taxon>Bacillati</taxon>
        <taxon>Actinomycetota</taxon>
        <taxon>Actinomycetes</taxon>
        <taxon>Pseudonocardiales</taxon>
        <taxon>Pseudonocardiaceae</taxon>
        <taxon>Amycolatopsis</taxon>
    </lineage>
</organism>
<reference evidence="2" key="1">
    <citation type="submission" date="2023-03" db="EMBL/GenBank/DDBJ databases">
        <title>Amycolatopsis taiwanensis NBRC 103393.</title>
        <authorList>
            <person name="Ichikawa N."/>
            <person name="Sato H."/>
            <person name="Tonouchi N."/>
        </authorList>
    </citation>
    <scope>NUCLEOTIDE SEQUENCE</scope>
    <source>
        <strain evidence="2">NBRC 103393</strain>
    </source>
</reference>
<dbReference type="Proteomes" id="UP001165136">
    <property type="component" value="Unassembled WGS sequence"/>
</dbReference>
<dbReference type="EMBL" id="BSTI01000009">
    <property type="protein sequence ID" value="GLY67808.1"/>
    <property type="molecule type" value="Genomic_DNA"/>
</dbReference>
<dbReference type="AlphaFoldDB" id="A0A9W6VDW9"/>
<gene>
    <name evidence="2" type="ORF">Atai01_44270</name>
</gene>
<accession>A0A9W6VDW9</accession>
<feature type="compositionally biased region" description="Polar residues" evidence="1">
    <location>
        <begin position="46"/>
        <end position="60"/>
    </location>
</feature>
<name>A0A9W6VDW9_9PSEU</name>
<proteinExistence type="predicted"/>
<comment type="caution">
    <text evidence="2">The sequence shown here is derived from an EMBL/GenBank/DDBJ whole genome shotgun (WGS) entry which is preliminary data.</text>
</comment>
<evidence type="ECO:0000313" key="3">
    <source>
        <dbReference type="Proteomes" id="UP001165136"/>
    </source>
</evidence>